<feature type="region of interest" description="Disordered" evidence="1">
    <location>
        <begin position="88"/>
        <end position="155"/>
    </location>
</feature>
<keyword evidence="3" id="KW-1185">Reference proteome</keyword>
<evidence type="ECO:0000313" key="3">
    <source>
        <dbReference type="Proteomes" id="UP000460435"/>
    </source>
</evidence>
<evidence type="ECO:0000256" key="1">
    <source>
        <dbReference type="SAM" id="MobiDB-lite"/>
    </source>
</evidence>
<feature type="compositionally biased region" description="Gly residues" evidence="1">
    <location>
        <begin position="96"/>
        <end position="105"/>
    </location>
</feature>
<dbReference type="EMBL" id="WLZY01000001">
    <property type="protein sequence ID" value="NDL56634.1"/>
    <property type="molecule type" value="Genomic_DNA"/>
</dbReference>
<sequence>MIEVHPELCFATLAGHPLTHPKRSWAGAEERRRLLVSAGIHVPTDIGVAGDLAGAGTCLPSFVASRNAWTSFRAAKRYMTPRSAEVMRRRVTTPGGMSGSLGTTGRGARAVEWSRSRSGIGRPAPADGGVPSASRSGRFRTRADAAATHARADAR</sequence>
<organism evidence="2 3">
    <name type="scientific">Phytoactinopolyspora mesophila</name>
    <dbReference type="NCBI Taxonomy" id="2650750"/>
    <lineage>
        <taxon>Bacteria</taxon>
        <taxon>Bacillati</taxon>
        <taxon>Actinomycetota</taxon>
        <taxon>Actinomycetes</taxon>
        <taxon>Jiangellales</taxon>
        <taxon>Jiangellaceae</taxon>
        <taxon>Phytoactinopolyspora</taxon>
    </lineage>
</organism>
<dbReference type="Pfam" id="PF04250">
    <property type="entry name" value="DUF429"/>
    <property type="match status" value="1"/>
</dbReference>
<dbReference type="Proteomes" id="UP000460435">
    <property type="component" value="Unassembled WGS sequence"/>
</dbReference>
<accession>A0A7K3M037</accession>
<comment type="caution">
    <text evidence="2">The sequence shown here is derived from an EMBL/GenBank/DDBJ whole genome shotgun (WGS) entry which is preliminary data.</text>
</comment>
<name>A0A7K3M037_9ACTN</name>
<evidence type="ECO:0000313" key="2">
    <source>
        <dbReference type="EMBL" id="NDL56634.1"/>
    </source>
</evidence>
<gene>
    <name evidence="2" type="ORF">F7O44_06070</name>
</gene>
<protein>
    <submittedName>
        <fullName evidence="2">DUF429 domain-containing protein</fullName>
    </submittedName>
</protein>
<dbReference type="AlphaFoldDB" id="A0A7K3M037"/>
<reference evidence="2 3" key="1">
    <citation type="submission" date="2019-11" db="EMBL/GenBank/DDBJ databases">
        <authorList>
            <person name="Li X.-J."/>
            <person name="Feng X.-M."/>
        </authorList>
    </citation>
    <scope>NUCLEOTIDE SEQUENCE [LARGE SCALE GENOMIC DNA]</scope>
    <source>
        <strain evidence="2 3">XMNu-373</strain>
    </source>
</reference>
<dbReference type="InterPro" id="IPR007362">
    <property type="entry name" value="DUF429"/>
</dbReference>
<proteinExistence type="predicted"/>